<proteinExistence type="predicted"/>
<name>A0ABV9C7D3_9GAMM</name>
<dbReference type="CDD" id="cd14788">
    <property type="entry name" value="GumN"/>
    <property type="match status" value="1"/>
</dbReference>
<dbReference type="PROSITE" id="PS51318">
    <property type="entry name" value="TAT"/>
    <property type="match status" value="1"/>
</dbReference>
<dbReference type="Proteomes" id="UP001595961">
    <property type="component" value="Unassembled WGS sequence"/>
</dbReference>
<dbReference type="EMBL" id="JBHSGA010000025">
    <property type="protein sequence ID" value="MFC4529014.1"/>
    <property type="molecule type" value="Genomic_DNA"/>
</dbReference>
<protein>
    <submittedName>
        <fullName evidence="2">TraB/GumN family protein</fullName>
    </submittedName>
</protein>
<comment type="caution">
    <text evidence="2">The sequence shown here is derived from an EMBL/GenBank/DDBJ whole genome shotgun (WGS) entry which is preliminary data.</text>
</comment>
<gene>
    <name evidence="2" type="ORF">ACFO5W_20385</name>
</gene>
<keyword evidence="3" id="KW-1185">Reference proteome</keyword>
<accession>A0ABV9C7D3</accession>
<evidence type="ECO:0000256" key="1">
    <source>
        <dbReference type="SAM" id="SignalP"/>
    </source>
</evidence>
<evidence type="ECO:0000313" key="2">
    <source>
        <dbReference type="EMBL" id="MFC4529014.1"/>
    </source>
</evidence>
<dbReference type="Pfam" id="PF01963">
    <property type="entry name" value="TraB_PrgY_gumN"/>
    <property type="match status" value="1"/>
</dbReference>
<reference evidence="3" key="1">
    <citation type="journal article" date="2019" name="Int. J. Syst. Evol. Microbiol.">
        <title>The Global Catalogue of Microorganisms (GCM) 10K type strain sequencing project: providing services to taxonomists for standard genome sequencing and annotation.</title>
        <authorList>
            <consortium name="The Broad Institute Genomics Platform"/>
            <consortium name="The Broad Institute Genome Sequencing Center for Infectious Disease"/>
            <person name="Wu L."/>
            <person name="Ma J."/>
        </authorList>
    </citation>
    <scope>NUCLEOTIDE SEQUENCE [LARGE SCALE GENOMIC DNA]</scope>
    <source>
        <strain evidence="3">CCM 4481</strain>
    </source>
</reference>
<dbReference type="RefSeq" id="WP_266151602.1">
    <property type="nucleotide sequence ID" value="NZ_CP064028.1"/>
</dbReference>
<evidence type="ECO:0000313" key="3">
    <source>
        <dbReference type="Proteomes" id="UP001595961"/>
    </source>
</evidence>
<dbReference type="InterPro" id="IPR006311">
    <property type="entry name" value="TAT_signal"/>
</dbReference>
<sequence length="355" mass="38508">MNRTACRTLNRRRLHRAMAVALLVLAGAAPVFGQNAPPPGATAPAPSQVTNLEGVTVSGIQPGPGLWKVSKGDHVMWVLGTLSPLPEHMQWKTDEVEQTIADSQEVLGPPSVALKPKTNFFGKLFLLPSLIGARKNPDGQRLQQVVPAAEYARWQVLKQQYIGSDRSVEDWRPIFAAVELYDKAIKRSGLSSSGGVKDTVRELAKKHGVKVSTARYTMMIDEPRAAVKTFKASPMDDLECFGRTLDTVEHDLGRITARANAWATGDLEALRGLPMNDQREACIAAVTEAGFAKQLGFSDIQQKAQAIWLGAAEQALNTNTQTFAMLPMEEVLSAKGLIAQLKAKGYQVEAPDGSE</sequence>
<organism evidence="2 3">
    <name type="scientific">Dyella halodurans</name>
    <dbReference type="NCBI Taxonomy" id="1920171"/>
    <lineage>
        <taxon>Bacteria</taxon>
        <taxon>Pseudomonadati</taxon>
        <taxon>Pseudomonadota</taxon>
        <taxon>Gammaproteobacteria</taxon>
        <taxon>Lysobacterales</taxon>
        <taxon>Rhodanobacteraceae</taxon>
        <taxon>Dyella</taxon>
    </lineage>
</organism>
<feature type="chain" id="PRO_5047185459" evidence="1">
    <location>
        <begin position="34"/>
        <end position="355"/>
    </location>
</feature>
<keyword evidence="1" id="KW-0732">Signal</keyword>
<feature type="signal peptide" evidence="1">
    <location>
        <begin position="1"/>
        <end position="33"/>
    </location>
</feature>
<dbReference type="InterPro" id="IPR002816">
    <property type="entry name" value="TraB/PrgY/GumN_fam"/>
</dbReference>